<accession>A0A8H5GY94</accession>
<dbReference type="Proteomes" id="UP000559256">
    <property type="component" value="Unassembled WGS sequence"/>
</dbReference>
<dbReference type="InterPro" id="IPR002156">
    <property type="entry name" value="RNaseH_domain"/>
</dbReference>
<sequence>MILEHHPHPALFFHTHSSCINAGQPHTIAGSGVFFGFGSLLNCSNCVPGTPSKNCTDLSAILLALQLTPTDHPLLIHTSSDFVIKSLTYWAPGRARCGWPGTDSNLLKCITCWIASCSAPVKLIKVKADSTNQHHHNAAFLAKSACNLPLPPDGDFDDPLAVPPPDAFIPPLSSLIQPKISTNLP</sequence>
<feature type="domain" description="RNase H type-1" evidence="1">
    <location>
        <begin position="7"/>
        <end position="147"/>
    </location>
</feature>
<gene>
    <name evidence="2" type="ORF">D9758_001441</name>
</gene>
<evidence type="ECO:0000313" key="2">
    <source>
        <dbReference type="EMBL" id="KAF5373165.1"/>
    </source>
</evidence>
<name>A0A8H5GY94_9AGAR</name>
<dbReference type="Pfam" id="PF00075">
    <property type="entry name" value="RNase_H"/>
    <property type="match status" value="1"/>
</dbReference>
<reference evidence="2 3" key="1">
    <citation type="journal article" date="2020" name="ISME J.">
        <title>Uncovering the hidden diversity of litter-decomposition mechanisms in mushroom-forming fungi.</title>
        <authorList>
            <person name="Floudas D."/>
            <person name="Bentzer J."/>
            <person name="Ahren D."/>
            <person name="Johansson T."/>
            <person name="Persson P."/>
            <person name="Tunlid A."/>
        </authorList>
    </citation>
    <scope>NUCLEOTIDE SEQUENCE [LARGE SCALE GENOMIC DNA]</scope>
    <source>
        <strain evidence="2 3">CBS 291.85</strain>
    </source>
</reference>
<dbReference type="PROSITE" id="PS50879">
    <property type="entry name" value="RNASE_H_1"/>
    <property type="match status" value="1"/>
</dbReference>
<proteinExistence type="predicted"/>
<dbReference type="OrthoDB" id="2898134at2759"/>
<comment type="caution">
    <text evidence="2">The sequence shown here is derived from an EMBL/GenBank/DDBJ whole genome shotgun (WGS) entry which is preliminary data.</text>
</comment>
<dbReference type="InterPro" id="IPR036397">
    <property type="entry name" value="RNaseH_sf"/>
</dbReference>
<dbReference type="AlphaFoldDB" id="A0A8H5GY94"/>
<evidence type="ECO:0000259" key="1">
    <source>
        <dbReference type="PROSITE" id="PS50879"/>
    </source>
</evidence>
<organism evidence="2 3">
    <name type="scientific">Tetrapyrgos nigripes</name>
    <dbReference type="NCBI Taxonomy" id="182062"/>
    <lineage>
        <taxon>Eukaryota</taxon>
        <taxon>Fungi</taxon>
        <taxon>Dikarya</taxon>
        <taxon>Basidiomycota</taxon>
        <taxon>Agaricomycotina</taxon>
        <taxon>Agaricomycetes</taxon>
        <taxon>Agaricomycetidae</taxon>
        <taxon>Agaricales</taxon>
        <taxon>Marasmiineae</taxon>
        <taxon>Marasmiaceae</taxon>
        <taxon>Tetrapyrgos</taxon>
    </lineage>
</organism>
<protein>
    <recommendedName>
        <fullName evidence="1">RNase H type-1 domain-containing protein</fullName>
    </recommendedName>
</protein>
<dbReference type="GO" id="GO:0004523">
    <property type="term" value="F:RNA-DNA hybrid ribonuclease activity"/>
    <property type="evidence" value="ECO:0007669"/>
    <property type="project" value="InterPro"/>
</dbReference>
<dbReference type="EMBL" id="JAACJM010000004">
    <property type="protein sequence ID" value="KAF5373165.1"/>
    <property type="molecule type" value="Genomic_DNA"/>
</dbReference>
<dbReference type="InterPro" id="IPR012337">
    <property type="entry name" value="RNaseH-like_sf"/>
</dbReference>
<dbReference type="SUPFAM" id="SSF53098">
    <property type="entry name" value="Ribonuclease H-like"/>
    <property type="match status" value="1"/>
</dbReference>
<dbReference type="Gene3D" id="3.30.420.10">
    <property type="entry name" value="Ribonuclease H-like superfamily/Ribonuclease H"/>
    <property type="match status" value="1"/>
</dbReference>
<evidence type="ECO:0000313" key="3">
    <source>
        <dbReference type="Proteomes" id="UP000559256"/>
    </source>
</evidence>
<dbReference type="GO" id="GO:0003676">
    <property type="term" value="F:nucleic acid binding"/>
    <property type="evidence" value="ECO:0007669"/>
    <property type="project" value="InterPro"/>
</dbReference>
<keyword evidence="3" id="KW-1185">Reference proteome</keyword>